<reference evidence="3 5" key="1">
    <citation type="journal article" date="2016" name="PLoS ONE">
        <title>Sequence Assembly of Yarrowia lipolytica Strain W29/CLIB89 Shows Transposable Element Diversity.</title>
        <authorList>
            <person name="Magnan C."/>
            <person name="Yu J."/>
            <person name="Chang I."/>
            <person name="Jahn E."/>
            <person name="Kanomata Y."/>
            <person name="Wu J."/>
            <person name="Zeller M."/>
            <person name="Oakes M."/>
            <person name="Baldi P."/>
            <person name="Sandmeyer S."/>
        </authorList>
    </citation>
    <scope>NUCLEOTIDE SEQUENCE [LARGE SCALE GENOMIC DNA]</scope>
    <source>
        <strain evidence="3">CLIB89</strain>
        <strain evidence="5">CLIB89(W29)</strain>
    </source>
</reference>
<proteinExistence type="predicted"/>
<name>A0A1D8NKR7_YARLL</name>
<evidence type="ECO:0000313" key="6">
    <source>
        <dbReference type="Proteomes" id="UP000256601"/>
    </source>
</evidence>
<dbReference type="OrthoDB" id="10473378at2759"/>
<organism evidence="3 5">
    <name type="scientific">Yarrowia lipolytica</name>
    <name type="common">Candida lipolytica</name>
    <dbReference type="NCBI Taxonomy" id="4952"/>
    <lineage>
        <taxon>Eukaryota</taxon>
        <taxon>Fungi</taxon>
        <taxon>Dikarya</taxon>
        <taxon>Ascomycota</taxon>
        <taxon>Saccharomycotina</taxon>
        <taxon>Dipodascomycetes</taxon>
        <taxon>Dipodascales</taxon>
        <taxon>Dipodascales incertae sedis</taxon>
        <taxon>Yarrowia</taxon>
    </lineage>
</organism>
<dbReference type="GeneID" id="2911441"/>
<sequence>MLFKKIALFTLAAVAVASPVITDEDIEGLDFADIEHSPEEPADIMKFKQMIHDKKCNILTKKCPQPQQKCNKVTKTVTKVHTKTVQAKQQQCKPTHYNKRPTKQYNKGSNKCGGKGNRC</sequence>
<dbReference type="VEuPathDB" id="FungiDB:YALI1_E36682g"/>
<dbReference type="VEuPathDB" id="FungiDB:YALI0_E31152g"/>
<feature type="chain" id="PRO_5036306641" description="Secreted protein" evidence="2">
    <location>
        <begin position="18"/>
        <end position="119"/>
    </location>
</feature>
<feature type="region of interest" description="Disordered" evidence="1">
    <location>
        <begin position="88"/>
        <end position="119"/>
    </location>
</feature>
<protein>
    <recommendedName>
        <fullName evidence="7">Secreted protein</fullName>
    </recommendedName>
</protein>
<dbReference type="EMBL" id="KZ858955">
    <property type="protein sequence ID" value="RDW28145.1"/>
    <property type="molecule type" value="Genomic_DNA"/>
</dbReference>
<dbReference type="RefSeq" id="XP_504622.2">
    <property type="nucleotide sequence ID" value="XM_504622.2"/>
</dbReference>
<reference evidence="4 6" key="2">
    <citation type="submission" date="2018-07" db="EMBL/GenBank/DDBJ databases">
        <title>Draft Genome Assemblies for Five Robust Yarrowia lipolytica Strains Exhibiting High Lipid Production and Pentose Sugar Utilization and Sugar Alcohol Secretion from Undetoxified Lignocellulosic Biomass Hydrolysates.</title>
        <authorList>
            <consortium name="DOE Joint Genome Institute"/>
            <person name="Walker C."/>
            <person name="Ryu S."/>
            <person name="Na H."/>
            <person name="Zane M."/>
            <person name="LaButti K."/>
            <person name="Lipzen A."/>
            <person name="Haridas S."/>
            <person name="Barry K."/>
            <person name="Grigoriev I.V."/>
            <person name="Quarterman J."/>
            <person name="Slininger P."/>
            <person name="Dien B."/>
            <person name="Trinh C.T."/>
        </authorList>
    </citation>
    <scope>NUCLEOTIDE SEQUENCE [LARGE SCALE GENOMIC DNA]</scope>
    <source>
        <strain evidence="4 6">YB392</strain>
    </source>
</reference>
<dbReference type="KEGG" id="yli:2911441"/>
<evidence type="ECO:0000313" key="5">
    <source>
        <dbReference type="Proteomes" id="UP000182444"/>
    </source>
</evidence>
<dbReference type="AlphaFoldDB" id="A0A1D8NKR7"/>
<evidence type="ECO:0000313" key="3">
    <source>
        <dbReference type="EMBL" id="AOW06215.1"/>
    </source>
</evidence>
<evidence type="ECO:0000256" key="2">
    <source>
        <dbReference type="SAM" id="SignalP"/>
    </source>
</evidence>
<accession>A0A1D8NKR7</accession>
<keyword evidence="2" id="KW-0732">Signal</keyword>
<evidence type="ECO:0000313" key="4">
    <source>
        <dbReference type="EMBL" id="RDW28145.1"/>
    </source>
</evidence>
<gene>
    <name evidence="4" type="ORF">B0I71DRAFT_5537</name>
    <name evidence="3" type="ORF">YALI1_E36682g</name>
</gene>
<dbReference type="EMBL" id="CP017557">
    <property type="protein sequence ID" value="AOW06215.1"/>
    <property type="molecule type" value="Genomic_DNA"/>
</dbReference>
<feature type="signal peptide" evidence="2">
    <location>
        <begin position="1"/>
        <end position="17"/>
    </location>
</feature>
<evidence type="ECO:0000256" key="1">
    <source>
        <dbReference type="SAM" id="MobiDB-lite"/>
    </source>
</evidence>
<dbReference type="Proteomes" id="UP000182444">
    <property type="component" value="Chromosome 1E"/>
</dbReference>
<dbReference type="Proteomes" id="UP000256601">
    <property type="component" value="Unassembled WGS sequence"/>
</dbReference>
<evidence type="ECO:0008006" key="7">
    <source>
        <dbReference type="Google" id="ProtNLM"/>
    </source>
</evidence>